<gene>
    <name evidence="4" type="ORF">V5N11_032127</name>
</gene>
<dbReference type="Gene3D" id="3.30.70.330">
    <property type="match status" value="1"/>
</dbReference>
<keyword evidence="5" id="KW-1185">Reference proteome</keyword>
<keyword evidence="1" id="KW-0694">RNA-binding</keyword>
<organism evidence="4 5">
    <name type="scientific">Cardamine amara subsp. amara</name>
    <dbReference type="NCBI Taxonomy" id="228776"/>
    <lineage>
        <taxon>Eukaryota</taxon>
        <taxon>Viridiplantae</taxon>
        <taxon>Streptophyta</taxon>
        <taxon>Embryophyta</taxon>
        <taxon>Tracheophyta</taxon>
        <taxon>Spermatophyta</taxon>
        <taxon>Magnoliopsida</taxon>
        <taxon>eudicotyledons</taxon>
        <taxon>Gunneridae</taxon>
        <taxon>Pentapetalae</taxon>
        <taxon>rosids</taxon>
        <taxon>malvids</taxon>
        <taxon>Brassicales</taxon>
        <taxon>Brassicaceae</taxon>
        <taxon>Cardamineae</taxon>
        <taxon>Cardamine</taxon>
    </lineage>
</organism>
<evidence type="ECO:0000259" key="3">
    <source>
        <dbReference type="PROSITE" id="PS50102"/>
    </source>
</evidence>
<dbReference type="SUPFAM" id="SSF54928">
    <property type="entry name" value="RNA-binding domain, RBD"/>
    <property type="match status" value="2"/>
</dbReference>
<evidence type="ECO:0000256" key="1">
    <source>
        <dbReference type="PROSITE-ProRule" id="PRU00176"/>
    </source>
</evidence>
<feature type="region of interest" description="Disordered" evidence="2">
    <location>
        <begin position="228"/>
        <end position="288"/>
    </location>
</feature>
<feature type="domain" description="RRM" evidence="3">
    <location>
        <begin position="34"/>
        <end position="108"/>
    </location>
</feature>
<accession>A0ABD0ZZU1</accession>
<feature type="domain" description="RRM" evidence="3">
    <location>
        <begin position="123"/>
        <end position="197"/>
    </location>
</feature>
<evidence type="ECO:0000313" key="5">
    <source>
        <dbReference type="Proteomes" id="UP001558713"/>
    </source>
</evidence>
<dbReference type="EMBL" id="JBANAX010000632">
    <property type="protein sequence ID" value="KAL1200105.1"/>
    <property type="molecule type" value="Genomic_DNA"/>
</dbReference>
<dbReference type="GO" id="GO:0003723">
    <property type="term" value="F:RNA binding"/>
    <property type="evidence" value="ECO:0007669"/>
    <property type="project" value="UniProtKB-UniRule"/>
</dbReference>
<dbReference type="InterPro" id="IPR035979">
    <property type="entry name" value="RBD_domain_sf"/>
</dbReference>
<name>A0ABD0ZZU1_CARAN</name>
<proteinExistence type="predicted"/>
<dbReference type="PROSITE" id="PS50102">
    <property type="entry name" value="RRM"/>
    <property type="match status" value="2"/>
</dbReference>
<dbReference type="Proteomes" id="UP001558713">
    <property type="component" value="Unassembled WGS sequence"/>
</dbReference>
<dbReference type="AlphaFoldDB" id="A0ABD0ZZU1"/>
<evidence type="ECO:0000313" key="4">
    <source>
        <dbReference type="EMBL" id="KAL1200105.1"/>
    </source>
</evidence>
<evidence type="ECO:0000256" key="2">
    <source>
        <dbReference type="SAM" id="MobiDB-lite"/>
    </source>
</evidence>
<protein>
    <submittedName>
        <fullName evidence="4">Nucleolin 1</fullName>
    </submittedName>
</protein>
<feature type="compositionally biased region" description="Basic and acidic residues" evidence="2">
    <location>
        <begin position="228"/>
        <end position="280"/>
    </location>
</feature>
<reference evidence="4 5" key="1">
    <citation type="submission" date="2024-04" db="EMBL/GenBank/DDBJ databases">
        <title>Genome assembly C_amara_ONT_v2.</title>
        <authorList>
            <person name="Yant L."/>
            <person name="Moore C."/>
            <person name="Slenker M."/>
        </authorList>
    </citation>
    <scope>NUCLEOTIDE SEQUENCE [LARGE SCALE GENOMIC DNA]</scope>
    <source>
        <tissue evidence="4">Leaf</tissue>
    </source>
</reference>
<sequence>MAESASKGMQIQKSNDTDADLHKPYVPLKDRIFKDISVEGFDTCSLPMFRLQLSLKKHFASCGKIVSIWVIKSVAFIRFEGEGAQENALKLDGTDVEGWKAIVKAAVRPFGYKFPSDDEIEPSTLFVSGYDTALAEIDIQIALCDLFSSCGVVSGVSVTPDGTAILSLGGEGCVEKALELSGRQVGGMNLLVETGLRETEIPENRRLYDDNTCGYVLGTYSRLLAKRRKEEMEKEKKKEREMKREMKMKVMMEKKKEREMKREVKMEKKKEKEKENENEKKKKKKALF</sequence>
<dbReference type="Pfam" id="PF00076">
    <property type="entry name" value="RRM_1"/>
    <property type="match status" value="1"/>
</dbReference>
<dbReference type="InterPro" id="IPR012677">
    <property type="entry name" value="Nucleotide-bd_a/b_plait_sf"/>
</dbReference>
<dbReference type="InterPro" id="IPR000504">
    <property type="entry name" value="RRM_dom"/>
</dbReference>
<comment type="caution">
    <text evidence="4">The sequence shown here is derived from an EMBL/GenBank/DDBJ whole genome shotgun (WGS) entry which is preliminary data.</text>
</comment>